<reference evidence="2" key="1">
    <citation type="submission" date="2022-03" db="EMBL/GenBank/DDBJ databases">
        <authorList>
            <person name="Lindestad O."/>
        </authorList>
    </citation>
    <scope>NUCLEOTIDE SEQUENCE</scope>
</reference>
<dbReference type="Proteomes" id="UP000838756">
    <property type="component" value="Unassembled WGS sequence"/>
</dbReference>
<evidence type="ECO:0000313" key="3">
    <source>
        <dbReference type="Proteomes" id="UP000838756"/>
    </source>
</evidence>
<feature type="region of interest" description="Disordered" evidence="1">
    <location>
        <begin position="50"/>
        <end position="88"/>
    </location>
</feature>
<evidence type="ECO:0000256" key="1">
    <source>
        <dbReference type="SAM" id="MobiDB-lite"/>
    </source>
</evidence>
<keyword evidence="3" id="KW-1185">Reference proteome</keyword>
<accession>A0A8S4S1R6</accession>
<gene>
    <name evidence="2" type="primary">jg27793</name>
    <name evidence="2" type="ORF">PAEG_LOCUS21241</name>
</gene>
<evidence type="ECO:0000313" key="2">
    <source>
        <dbReference type="EMBL" id="CAH2245921.1"/>
    </source>
</evidence>
<protein>
    <submittedName>
        <fullName evidence="2">Jg27793 protein</fullName>
    </submittedName>
</protein>
<feature type="compositionally biased region" description="Basic and acidic residues" evidence="1">
    <location>
        <begin position="72"/>
        <end position="88"/>
    </location>
</feature>
<name>A0A8S4S1R6_9NEOP</name>
<organism evidence="2 3">
    <name type="scientific">Pararge aegeria aegeria</name>
    <dbReference type="NCBI Taxonomy" id="348720"/>
    <lineage>
        <taxon>Eukaryota</taxon>
        <taxon>Metazoa</taxon>
        <taxon>Ecdysozoa</taxon>
        <taxon>Arthropoda</taxon>
        <taxon>Hexapoda</taxon>
        <taxon>Insecta</taxon>
        <taxon>Pterygota</taxon>
        <taxon>Neoptera</taxon>
        <taxon>Endopterygota</taxon>
        <taxon>Lepidoptera</taxon>
        <taxon>Glossata</taxon>
        <taxon>Ditrysia</taxon>
        <taxon>Papilionoidea</taxon>
        <taxon>Nymphalidae</taxon>
        <taxon>Satyrinae</taxon>
        <taxon>Satyrini</taxon>
        <taxon>Parargina</taxon>
        <taxon>Pararge</taxon>
    </lineage>
</organism>
<dbReference type="EMBL" id="CAKXAJ010025920">
    <property type="protein sequence ID" value="CAH2245921.1"/>
    <property type="molecule type" value="Genomic_DNA"/>
</dbReference>
<dbReference type="AlphaFoldDB" id="A0A8S4S1R6"/>
<proteinExistence type="predicted"/>
<comment type="caution">
    <text evidence="2">The sequence shown here is derived from an EMBL/GenBank/DDBJ whole genome shotgun (WGS) entry which is preliminary data.</text>
</comment>
<sequence>MEYRYGGFRRRTRFIDIVQRIAKLCRNGQIALRTDGRWDSMVVKVRSRIGKRSVPRGGQTTSSESQGAAGKKLLEHPIKDEDIEATTR</sequence>